<evidence type="ECO:0000313" key="2">
    <source>
        <dbReference type="Proteomes" id="UP000268313"/>
    </source>
</evidence>
<evidence type="ECO:0000313" key="1">
    <source>
        <dbReference type="EMBL" id="RKG98096.1"/>
    </source>
</evidence>
<reference evidence="2" key="1">
    <citation type="submission" date="2018-09" db="EMBL/GenBank/DDBJ databases">
        <authorList>
            <person name="Livingstone P.G."/>
            <person name="Whitworth D.E."/>
        </authorList>
    </citation>
    <scope>NUCLEOTIDE SEQUENCE [LARGE SCALE GENOMIC DNA]</scope>
    <source>
        <strain evidence="2">CA043D</strain>
    </source>
</reference>
<organism evidence="1 2">
    <name type="scientific">Corallococcus carmarthensis</name>
    <dbReference type="NCBI Taxonomy" id="2316728"/>
    <lineage>
        <taxon>Bacteria</taxon>
        <taxon>Pseudomonadati</taxon>
        <taxon>Myxococcota</taxon>
        <taxon>Myxococcia</taxon>
        <taxon>Myxococcales</taxon>
        <taxon>Cystobacterineae</taxon>
        <taxon>Myxococcaceae</taxon>
        <taxon>Corallococcus</taxon>
    </lineage>
</organism>
<keyword evidence="2" id="KW-1185">Reference proteome</keyword>
<protein>
    <submittedName>
        <fullName evidence="1">Uncharacterized protein</fullName>
    </submittedName>
</protein>
<gene>
    <name evidence="1" type="ORF">D7X32_30665</name>
</gene>
<sequence>MRVGTNLGQGLWQDVGQKMQHDEAAMESRVLWGITKRTEGKRQARVRLPRRTKKPGGFHALGR</sequence>
<comment type="caution">
    <text evidence="1">The sequence shown here is derived from an EMBL/GenBank/DDBJ whole genome shotgun (WGS) entry which is preliminary data.</text>
</comment>
<accession>A0A3A8JSY6</accession>
<proteinExistence type="predicted"/>
<dbReference type="Proteomes" id="UP000268313">
    <property type="component" value="Unassembled WGS sequence"/>
</dbReference>
<name>A0A3A8JSY6_9BACT</name>
<dbReference type="AlphaFoldDB" id="A0A3A8JSY6"/>
<dbReference type="EMBL" id="RAWE01000153">
    <property type="protein sequence ID" value="RKG98096.1"/>
    <property type="molecule type" value="Genomic_DNA"/>
</dbReference>